<protein>
    <submittedName>
        <fullName evidence="2">CAP (Cysteine-rich secretory proteins)</fullName>
    </submittedName>
</protein>
<comment type="caution">
    <text evidence="2">The sequence shown here is derived from an EMBL/GenBank/DDBJ whole genome shotgun (WGS) entry which is preliminary data.</text>
</comment>
<dbReference type="AlphaFoldDB" id="A0A5A7RKJ4"/>
<dbReference type="Proteomes" id="UP000325081">
    <property type="component" value="Unassembled WGS sequence"/>
</dbReference>
<feature type="region of interest" description="Disordered" evidence="1">
    <location>
        <begin position="89"/>
        <end position="125"/>
    </location>
</feature>
<organism evidence="2 3">
    <name type="scientific">Striga asiatica</name>
    <name type="common">Asiatic witchweed</name>
    <name type="synonym">Buchnera asiatica</name>
    <dbReference type="NCBI Taxonomy" id="4170"/>
    <lineage>
        <taxon>Eukaryota</taxon>
        <taxon>Viridiplantae</taxon>
        <taxon>Streptophyta</taxon>
        <taxon>Embryophyta</taxon>
        <taxon>Tracheophyta</taxon>
        <taxon>Spermatophyta</taxon>
        <taxon>Magnoliopsida</taxon>
        <taxon>eudicotyledons</taxon>
        <taxon>Gunneridae</taxon>
        <taxon>Pentapetalae</taxon>
        <taxon>asterids</taxon>
        <taxon>lamiids</taxon>
        <taxon>Lamiales</taxon>
        <taxon>Orobanchaceae</taxon>
        <taxon>Buchnereae</taxon>
        <taxon>Striga</taxon>
    </lineage>
</organism>
<feature type="compositionally biased region" description="Basic and acidic residues" evidence="1">
    <location>
        <begin position="89"/>
        <end position="99"/>
    </location>
</feature>
<name>A0A5A7RKJ4_STRAF</name>
<accession>A0A5A7RKJ4</accession>
<gene>
    <name evidence="2" type="ORF">STAS_35555</name>
</gene>
<evidence type="ECO:0000256" key="1">
    <source>
        <dbReference type="SAM" id="MobiDB-lite"/>
    </source>
</evidence>
<keyword evidence="3" id="KW-1185">Reference proteome</keyword>
<evidence type="ECO:0000313" key="2">
    <source>
        <dbReference type="EMBL" id="GER57726.1"/>
    </source>
</evidence>
<sequence length="157" mass="16853">MMPITFEQPVPDPPQRPRQPHPILHHLFLVHKVVVVGVGLPHLVHQVPVLLSLSGRVPPEQQEPNDCECHAGVGPHAGPIAEGLRIVRSPDKHDSDPEHGLGLAVEDGGGAREYGPVDEDANRAGGAVEDPYVHVLHGSVFRGDRAVNLPTLVKGED</sequence>
<reference evidence="3" key="1">
    <citation type="journal article" date="2019" name="Curr. Biol.">
        <title>Genome Sequence of Striga asiatica Provides Insight into the Evolution of Plant Parasitism.</title>
        <authorList>
            <person name="Yoshida S."/>
            <person name="Kim S."/>
            <person name="Wafula E.K."/>
            <person name="Tanskanen J."/>
            <person name="Kim Y.M."/>
            <person name="Honaas L."/>
            <person name="Yang Z."/>
            <person name="Spallek T."/>
            <person name="Conn C.E."/>
            <person name="Ichihashi Y."/>
            <person name="Cheong K."/>
            <person name="Cui S."/>
            <person name="Der J.P."/>
            <person name="Gundlach H."/>
            <person name="Jiao Y."/>
            <person name="Hori C."/>
            <person name="Ishida J.K."/>
            <person name="Kasahara H."/>
            <person name="Kiba T."/>
            <person name="Kim M.S."/>
            <person name="Koo N."/>
            <person name="Laohavisit A."/>
            <person name="Lee Y.H."/>
            <person name="Lumba S."/>
            <person name="McCourt P."/>
            <person name="Mortimer J.C."/>
            <person name="Mutuku J.M."/>
            <person name="Nomura T."/>
            <person name="Sasaki-Sekimoto Y."/>
            <person name="Seto Y."/>
            <person name="Wang Y."/>
            <person name="Wakatake T."/>
            <person name="Sakakibara H."/>
            <person name="Demura T."/>
            <person name="Yamaguchi S."/>
            <person name="Yoneyama K."/>
            <person name="Manabe R.I."/>
            <person name="Nelson D.C."/>
            <person name="Schulman A.H."/>
            <person name="Timko M.P."/>
            <person name="dePamphilis C.W."/>
            <person name="Choi D."/>
            <person name="Shirasu K."/>
        </authorList>
    </citation>
    <scope>NUCLEOTIDE SEQUENCE [LARGE SCALE GENOMIC DNA]</scope>
    <source>
        <strain evidence="3">cv. UVA1</strain>
    </source>
</reference>
<dbReference type="EMBL" id="BKCP01013514">
    <property type="protein sequence ID" value="GER57726.1"/>
    <property type="molecule type" value="Genomic_DNA"/>
</dbReference>
<evidence type="ECO:0000313" key="3">
    <source>
        <dbReference type="Proteomes" id="UP000325081"/>
    </source>
</evidence>
<proteinExistence type="predicted"/>